<proteinExistence type="predicted"/>
<name>A0A7J6QZI4_PEROL</name>
<dbReference type="Proteomes" id="UP000553632">
    <property type="component" value="Unassembled WGS sequence"/>
</dbReference>
<comment type="caution">
    <text evidence="2">The sequence shown here is derived from an EMBL/GenBank/DDBJ whole genome shotgun (WGS) entry which is preliminary data.</text>
</comment>
<dbReference type="AlphaFoldDB" id="A0A7J6QZI4"/>
<reference evidence="2 3" key="1">
    <citation type="submission" date="2020-04" db="EMBL/GenBank/DDBJ databases">
        <title>Perkinsus olseni comparative genomics.</title>
        <authorList>
            <person name="Bogema D.R."/>
        </authorList>
    </citation>
    <scope>NUCLEOTIDE SEQUENCE [LARGE SCALE GENOMIC DNA]</scope>
    <source>
        <strain evidence="2 3">ATCC PRA-207</strain>
    </source>
</reference>
<protein>
    <submittedName>
        <fullName evidence="2">Uncharacterized protein</fullName>
    </submittedName>
</protein>
<evidence type="ECO:0000313" key="3">
    <source>
        <dbReference type="Proteomes" id="UP000553632"/>
    </source>
</evidence>
<feature type="non-terminal residue" evidence="2">
    <location>
        <position position="1"/>
    </location>
</feature>
<organism evidence="2 3">
    <name type="scientific">Perkinsus olseni</name>
    <name type="common">Perkinsus atlanticus</name>
    <dbReference type="NCBI Taxonomy" id="32597"/>
    <lineage>
        <taxon>Eukaryota</taxon>
        <taxon>Sar</taxon>
        <taxon>Alveolata</taxon>
        <taxon>Perkinsozoa</taxon>
        <taxon>Perkinsea</taxon>
        <taxon>Perkinsida</taxon>
        <taxon>Perkinsidae</taxon>
        <taxon>Perkinsus</taxon>
    </lineage>
</organism>
<feature type="non-terminal residue" evidence="2">
    <location>
        <position position="221"/>
    </location>
</feature>
<feature type="compositionally biased region" description="Polar residues" evidence="1">
    <location>
        <begin position="106"/>
        <end position="115"/>
    </location>
</feature>
<feature type="compositionally biased region" description="Polar residues" evidence="1">
    <location>
        <begin position="14"/>
        <end position="25"/>
    </location>
</feature>
<feature type="compositionally biased region" description="Basic and acidic residues" evidence="1">
    <location>
        <begin position="161"/>
        <end position="171"/>
    </location>
</feature>
<feature type="compositionally biased region" description="Low complexity" evidence="1">
    <location>
        <begin position="195"/>
        <end position="204"/>
    </location>
</feature>
<feature type="region of interest" description="Disordered" evidence="1">
    <location>
        <begin position="81"/>
        <end position="221"/>
    </location>
</feature>
<feature type="compositionally biased region" description="Acidic residues" evidence="1">
    <location>
        <begin position="135"/>
        <end position="147"/>
    </location>
</feature>
<feature type="region of interest" description="Disordered" evidence="1">
    <location>
        <begin position="1"/>
        <end position="60"/>
    </location>
</feature>
<evidence type="ECO:0000313" key="2">
    <source>
        <dbReference type="EMBL" id="KAF4713818.1"/>
    </source>
</evidence>
<evidence type="ECO:0000256" key="1">
    <source>
        <dbReference type="SAM" id="MobiDB-lite"/>
    </source>
</evidence>
<dbReference type="EMBL" id="JABANO010029264">
    <property type="protein sequence ID" value="KAF4713818.1"/>
    <property type="molecule type" value="Genomic_DNA"/>
</dbReference>
<keyword evidence="3" id="KW-1185">Reference proteome</keyword>
<gene>
    <name evidence="2" type="ORF">FOZ63_016124</name>
</gene>
<accession>A0A7J6QZI4</accession>
<sequence>GTTIRSRREKPSQARETTVGDQGPSTAMVKEEVSRRAQARAPLVKREPAGSTSACRGLGRARRALTKCKLERVDRALKIKMEPGVEAEQPSSPVPARPEAAEPLFSASTGESTVRTTEDVEGGGCEPVVQSDGDVVSEDMEEVEEPRDEGKGVSEDMEAVEEPRDEGKGVSEDMEAVEEPRDVPPSSDAEPRAEAPLSSLPPAAGQTTAVAPTDEASSFEK</sequence>